<dbReference type="Proteomes" id="UP001305414">
    <property type="component" value="Unassembled WGS sequence"/>
</dbReference>
<protein>
    <submittedName>
        <fullName evidence="1">Uncharacterized protein</fullName>
    </submittedName>
</protein>
<evidence type="ECO:0000313" key="1">
    <source>
        <dbReference type="EMBL" id="KAK5632975.1"/>
    </source>
</evidence>
<gene>
    <name evidence="1" type="ORF">RRF57_008689</name>
</gene>
<proteinExistence type="predicted"/>
<comment type="caution">
    <text evidence="1">The sequence shown here is derived from an EMBL/GenBank/DDBJ whole genome shotgun (WGS) entry which is preliminary data.</text>
</comment>
<organism evidence="1 2">
    <name type="scientific">Xylaria bambusicola</name>
    <dbReference type="NCBI Taxonomy" id="326684"/>
    <lineage>
        <taxon>Eukaryota</taxon>
        <taxon>Fungi</taxon>
        <taxon>Dikarya</taxon>
        <taxon>Ascomycota</taxon>
        <taxon>Pezizomycotina</taxon>
        <taxon>Sordariomycetes</taxon>
        <taxon>Xylariomycetidae</taxon>
        <taxon>Xylariales</taxon>
        <taxon>Xylariaceae</taxon>
        <taxon>Xylaria</taxon>
    </lineage>
</organism>
<keyword evidence="2" id="KW-1185">Reference proteome</keyword>
<dbReference type="AlphaFoldDB" id="A0AAN7Z0X5"/>
<name>A0AAN7Z0X5_9PEZI</name>
<reference evidence="1 2" key="1">
    <citation type="submission" date="2023-10" db="EMBL/GenBank/DDBJ databases">
        <title>Draft genome sequence of Xylaria bambusicola isolate GMP-LS, the root and basal stem rot pathogen of sugarcane in Indonesia.</title>
        <authorList>
            <person name="Selvaraj P."/>
            <person name="Muralishankar V."/>
            <person name="Muruganantham S."/>
            <person name="Sp S."/>
            <person name="Haryani S."/>
            <person name="Lau K.J.X."/>
            <person name="Naqvi N.I."/>
        </authorList>
    </citation>
    <scope>NUCLEOTIDE SEQUENCE [LARGE SCALE GENOMIC DNA]</scope>
    <source>
        <strain evidence="1">GMP-LS</strain>
    </source>
</reference>
<sequence>MEVAAILRDDGVDDGAAAVADDDVVVALHIVNVAFGGAVSIVTDRPPHLHAEAYKGQSNIVEPSVSCWSKGDEVDAKGFQVLTKQSSGHSIGDSAHELGIKDFSLDYLGHESTGFYLP</sequence>
<evidence type="ECO:0000313" key="2">
    <source>
        <dbReference type="Proteomes" id="UP001305414"/>
    </source>
</evidence>
<dbReference type="EMBL" id="JAWHQM010000028">
    <property type="protein sequence ID" value="KAK5632975.1"/>
    <property type="molecule type" value="Genomic_DNA"/>
</dbReference>
<accession>A0AAN7Z0X5</accession>